<keyword evidence="1" id="KW-0812">Transmembrane</keyword>
<dbReference type="GO" id="GO:0016887">
    <property type="term" value="F:ATP hydrolysis activity"/>
    <property type="evidence" value="ECO:0007669"/>
    <property type="project" value="InterPro"/>
</dbReference>
<gene>
    <name evidence="3" type="ORF">CISIN_1g0011622mg</name>
</gene>
<dbReference type="SUPFAM" id="SSF52540">
    <property type="entry name" value="P-loop containing nucleoside triphosphate hydrolases"/>
    <property type="match status" value="2"/>
</dbReference>
<dbReference type="InterPro" id="IPR003593">
    <property type="entry name" value="AAA+_ATPase"/>
</dbReference>
<keyword evidence="1" id="KW-1133">Transmembrane helix</keyword>
<dbReference type="Gene3D" id="3.40.50.300">
    <property type="entry name" value="P-loop containing nucleotide triphosphate hydrolases"/>
    <property type="match status" value="2"/>
</dbReference>
<evidence type="ECO:0000313" key="4">
    <source>
        <dbReference type="Proteomes" id="UP000027120"/>
    </source>
</evidence>
<dbReference type="AlphaFoldDB" id="A0A067GD18"/>
<organism evidence="3 4">
    <name type="scientific">Citrus sinensis</name>
    <name type="common">Sweet orange</name>
    <name type="synonym">Citrus aurantium var. sinensis</name>
    <dbReference type="NCBI Taxonomy" id="2711"/>
    <lineage>
        <taxon>Eukaryota</taxon>
        <taxon>Viridiplantae</taxon>
        <taxon>Streptophyta</taxon>
        <taxon>Embryophyta</taxon>
        <taxon>Tracheophyta</taxon>
        <taxon>Spermatophyta</taxon>
        <taxon>Magnoliopsida</taxon>
        <taxon>eudicotyledons</taxon>
        <taxon>Gunneridae</taxon>
        <taxon>Pentapetalae</taxon>
        <taxon>rosids</taxon>
        <taxon>malvids</taxon>
        <taxon>Sapindales</taxon>
        <taxon>Rutaceae</taxon>
        <taxon>Aurantioideae</taxon>
        <taxon>Citrus</taxon>
    </lineage>
</organism>
<feature type="non-terminal residue" evidence="3">
    <location>
        <position position="1"/>
    </location>
</feature>
<keyword evidence="1" id="KW-0472">Membrane</keyword>
<dbReference type="Gene3D" id="1.10.8.60">
    <property type="match status" value="1"/>
</dbReference>
<feature type="domain" description="AAA+ ATPase" evidence="2">
    <location>
        <begin position="557"/>
        <end position="730"/>
    </location>
</feature>
<dbReference type="Pfam" id="PF00004">
    <property type="entry name" value="AAA"/>
    <property type="match status" value="2"/>
</dbReference>
<evidence type="ECO:0000259" key="2">
    <source>
        <dbReference type="SMART" id="SM00382"/>
    </source>
</evidence>
<feature type="domain" description="AAA+ ATPase" evidence="2">
    <location>
        <begin position="269"/>
        <end position="422"/>
    </location>
</feature>
<evidence type="ECO:0000256" key="1">
    <source>
        <dbReference type="SAM" id="Phobius"/>
    </source>
</evidence>
<reference evidence="3 4" key="1">
    <citation type="submission" date="2014-04" db="EMBL/GenBank/DDBJ databases">
        <authorList>
            <consortium name="International Citrus Genome Consortium"/>
            <person name="Gmitter F."/>
            <person name="Chen C."/>
            <person name="Farmerie W."/>
            <person name="Harkins T."/>
            <person name="Desany B."/>
            <person name="Mohiuddin M."/>
            <person name="Kodira C."/>
            <person name="Borodovsky M."/>
            <person name="Lomsadze A."/>
            <person name="Burns P."/>
            <person name="Jenkins J."/>
            <person name="Prochnik S."/>
            <person name="Shu S."/>
            <person name="Chapman J."/>
            <person name="Pitluck S."/>
            <person name="Schmutz J."/>
            <person name="Rokhsar D."/>
        </authorList>
    </citation>
    <scope>NUCLEOTIDE SEQUENCE</scope>
</reference>
<dbReference type="PANTHER" id="PTHR23077:SF12">
    <property type="entry name" value="PEROXISOMAL ATPASE PEX1"/>
    <property type="match status" value="1"/>
</dbReference>
<evidence type="ECO:0000313" key="3">
    <source>
        <dbReference type="EMBL" id="KDO77494.1"/>
    </source>
</evidence>
<accession>A0A067GD18</accession>
<dbReference type="GO" id="GO:0005524">
    <property type="term" value="F:ATP binding"/>
    <property type="evidence" value="ECO:0007669"/>
    <property type="project" value="InterPro"/>
</dbReference>
<dbReference type="InterPro" id="IPR050168">
    <property type="entry name" value="AAA_ATPase_domain"/>
</dbReference>
<sequence length="732" mass="80545">VYLKKCTVNLKKEIPMVSLSPCHFKMLEKDKAFGIGLELDNKNHKTKKMLEKTSSGIYMDDGDLSAEDDIIAALSSEPSSKEDEEAVYQFENKKGLECLLHTWLLAQLTAVASNIGSEFNTLVLSNETLLHFEVKGYKSGTYGKVPASCNGALENKTKARELRTEIFCVLTFSEESLHGGKNNAYELTLEARGQQNNNTEAVRQLFGKLNSGDSVSFYTVKERGSTQGFDSNVSSLSWMGTTASDVINRIKVLLSPDSGLWFSTYHLPLPGHILIHGPPGSGKTSLAKAVAKSLEHHKDLVAHIVFVCCSRLSLEKGPIIRQALSNFISEALDHAPSIVIFDNLDSIISSSSDPEGSQPSTSVIALTKFLVDIMDEYGEKRKSSCGIGPIAFVASAQSLEKIPQSLTSSGRFDFHVQLPAPAASERKAILEHEIQRRSLECSDEILLDVASKCDGYDAYDLEILVDRTVHAAVGRYLHSDSSFEKHIKPTLVRDDFSQAMHEFLPVAMRDITKTSAEGGRSGWDDVGGLTDIQNAIKEMIELPSKFPNIFAQAPLRLRSNVLLYGPPGCGKTHIVGAAAAACSLRFISVKGPELLNKYIGASEQAVRDIFSKATAAAPCLLFFDEFDSIAPKRGHDNTGVTDRVVNQVSSTSYLFIIYFWEVGKKEGVVPYDIYILVNFLISACPCFQQFLTELDGVEVLTGVFVFAATRLEFFHYNVLLFCSFIIFLILLF</sequence>
<proteinExistence type="predicted"/>
<dbReference type="SMART" id="SM00382">
    <property type="entry name" value="AAA"/>
    <property type="match status" value="2"/>
</dbReference>
<protein>
    <recommendedName>
        <fullName evidence="2">AAA+ ATPase domain-containing protein</fullName>
    </recommendedName>
</protein>
<dbReference type="PANTHER" id="PTHR23077">
    <property type="entry name" value="AAA-FAMILY ATPASE"/>
    <property type="match status" value="1"/>
</dbReference>
<feature type="transmembrane region" description="Helical" evidence="1">
    <location>
        <begin position="713"/>
        <end position="731"/>
    </location>
</feature>
<dbReference type="InterPro" id="IPR003959">
    <property type="entry name" value="ATPase_AAA_core"/>
</dbReference>
<dbReference type="Proteomes" id="UP000027120">
    <property type="component" value="Unassembled WGS sequence"/>
</dbReference>
<dbReference type="InterPro" id="IPR027417">
    <property type="entry name" value="P-loop_NTPase"/>
</dbReference>
<dbReference type="FunFam" id="3.40.50.300:FF:001620">
    <property type="entry name" value="Peroxisome biogenesis protein 1"/>
    <property type="match status" value="1"/>
</dbReference>
<name>A0A067GD18_CITSI</name>
<dbReference type="EMBL" id="KK784880">
    <property type="protein sequence ID" value="KDO77494.1"/>
    <property type="molecule type" value="Genomic_DNA"/>
</dbReference>
<keyword evidence="4" id="KW-1185">Reference proteome</keyword>